<gene>
    <name evidence="1" type="ORF">MgSA37_03094</name>
</gene>
<dbReference type="InterPro" id="IPR050708">
    <property type="entry name" value="T6SS_VgrG/RHS"/>
</dbReference>
<dbReference type="Gene3D" id="2.180.10.10">
    <property type="entry name" value="RHS repeat-associated core"/>
    <property type="match status" value="1"/>
</dbReference>
<reference evidence="1 2" key="1">
    <citation type="submission" date="2015-12" db="EMBL/GenBank/DDBJ databases">
        <title>Genome sequence of Mucilaginibacter gotjawali.</title>
        <authorList>
            <person name="Lee J.S."/>
            <person name="Lee K.C."/>
            <person name="Kim K.K."/>
            <person name="Lee B.W."/>
        </authorList>
    </citation>
    <scope>NUCLEOTIDE SEQUENCE [LARGE SCALE GENOMIC DNA]</scope>
    <source>
        <strain evidence="1 2">SA3-7</strain>
    </source>
</reference>
<proteinExistence type="predicted"/>
<protein>
    <submittedName>
        <fullName evidence="1">Uncharacterized protein</fullName>
    </submittedName>
</protein>
<dbReference type="EMBL" id="AP017313">
    <property type="protein sequence ID" value="BAU54915.1"/>
    <property type="molecule type" value="Genomic_DNA"/>
</dbReference>
<dbReference type="RefSeq" id="WP_096353036.1">
    <property type="nucleotide sequence ID" value="NZ_AP017313.1"/>
</dbReference>
<dbReference type="NCBIfam" id="TIGR03696">
    <property type="entry name" value="Rhs_assc_core"/>
    <property type="match status" value="1"/>
</dbReference>
<dbReference type="KEGG" id="mgot:MgSA37_03094"/>
<evidence type="ECO:0000313" key="1">
    <source>
        <dbReference type="EMBL" id="BAU54915.1"/>
    </source>
</evidence>
<evidence type="ECO:0000313" key="2">
    <source>
        <dbReference type="Proteomes" id="UP000218263"/>
    </source>
</evidence>
<dbReference type="PANTHER" id="PTHR32305:SF15">
    <property type="entry name" value="PROTEIN RHSA-RELATED"/>
    <property type="match status" value="1"/>
</dbReference>
<dbReference type="InterPro" id="IPR022385">
    <property type="entry name" value="Rhs_assc_core"/>
</dbReference>
<dbReference type="PANTHER" id="PTHR32305">
    <property type="match status" value="1"/>
</dbReference>
<dbReference type="Proteomes" id="UP000218263">
    <property type="component" value="Chromosome"/>
</dbReference>
<dbReference type="Pfam" id="PF20041">
    <property type="entry name" value="DUF6443"/>
    <property type="match status" value="1"/>
</dbReference>
<keyword evidence="2" id="KW-1185">Reference proteome</keyword>
<accession>A0A0X8X389</accession>
<dbReference type="InterPro" id="IPR045619">
    <property type="entry name" value="DUF6443"/>
</dbReference>
<name>A0A0X8X389_9SPHI</name>
<organism evidence="1 2">
    <name type="scientific">Mucilaginibacter gotjawali</name>
    <dbReference type="NCBI Taxonomy" id="1550579"/>
    <lineage>
        <taxon>Bacteria</taxon>
        <taxon>Pseudomonadati</taxon>
        <taxon>Bacteroidota</taxon>
        <taxon>Sphingobacteriia</taxon>
        <taxon>Sphingobacteriales</taxon>
        <taxon>Sphingobacteriaceae</taxon>
        <taxon>Mucilaginibacter</taxon>
    </lineage>
</organism>
<sequence length="1301" mass="141340">MKTNLNRKTNTYHMYPGITKYIFLTVAVALISFKLQAQSPGYVQQDVIKVAGVSTDAQINALPLGSIQTTRVFIDGLGRSIQTVALQASPVNNNDMVAPQAYNTLGQQTAGYLPYTDNSAINPSGSFRTTAIADQLSYYANSGTTSNPNKVANETTYPFSQQLFENSPLQRVQFAGMTGTGFQPQLSGNHYKSVTYRLNNATQDGNILIWSLNDTYTSVNYYADNALYVTDGIDEDGVETLAFADAAGHTVLKRQKNSGVNIDTYYVYNVGGLISYIIPPLALAKMSTAPADYNPNDAPVSTMVFKFVYDAMGRLIEKTVPAKGKMSIVYDPFNRPVLMQDALMNTNHQWNYIRYDAKGRAVSQGIYTDANVNRLTRSAMQTYVSSLPYANYYELRNATQSTGYYSVRVFPSANITPLAYAYFDDYKLATSATAFTYVSQGLTNEEAATTAPVKGMPTMVRKTTVGAALSGDWLLSVTFYDKRLNPIQTQSNNQLYYKLDTLSDYKTTVPDFMGVPQTSYVKKVTSASTTTTVQTNLTYDYFYRVKTISQSYNGGATVTIAAYTYNEMGQLVLKNLGLVSGTTYLQNLDMRYNIRGMLTSINNSTLTVNALTNGETTDVFGMTILYDQSDSNLGNTGKFDGKISAVKWMSKDASGANSNERAYVYSYDQLNRYTGAVYSERNTPGTGSFATNVGAYNETIGATGYDVNGNILSLTRNSLVSGAVTEIDHLAYTYNTTANPNQLQSISETNDANHNSYGFKYIAASTGNYSYDVNGNLTADPYKGITSISYNYLNKTSQVMLSATQYINYTYDASGNLIHKEAYKSGSATIVTDYIDGFVFNNTSGSTALAYFAAPEGRVLNNGSGGFTNEYIITDPQGNARISFNNTGTGGTAKVIQENSYYPTGLTFANSPVSLPTTPNKNLYNGGSEWQNDYSNLPDYYQTFYRNYDAAIARWVAVDPVAESAESMTSYQYAGDNPVMKNDPMGDLIPNEYADPSYSPSRHAAGGFGGGGSWGMWALYNDDQTGMSYEAEASAAVVVRDYGSGGGGFGSTEDLLASIDYIDSHSQYGGHSSGLGSESLFTSDKDVLTAGAGYLDRFNAWGTQGFAANYASAVFAYDISRPTGAPVINTEQSHFLQVTHFYHYTDGSAYTVDGNSATGMIYDASDPEGTAFQNGLLQKSINANADPIDHAEDVFRTIGEADGGIAIAKGLRKMNGLAESGVLKTLGDVTGVAGAVNSMRKGYNEWHTNKALSVLHWGEALGQGLFMVFGGEEFELGFNLTVMAFDTGVDYYEHGHNNGGE</sequence>
<dbReference type="OrthoDB" id="1191296at2"/>